<feature type="transmembrane region" description="Helical" evidence="6">
    <location>
        <begin position="160"/>
        <end position="181"/>
    </location>
</feature>
<evidence type="ECO:0000256" key="6">
    <source>
        <dbReference type="SAM" id="Phobius"/>
    </source>
</evidence>
<feature type="transmembrane region" description="Helical" evidence="6">
    <location>
        <begin position="53"/>
        <end position="73"/>
    </location>
</feature>
<dbReference type="PANTHER" id="PTHR30294">
    <property type="entry name" value="MEMBRANE COMPONENT OF ABC TRANSPORTER YHHJ-RELATED"/>
    <property type="match status" value="1"/>
</dbReference>
<dbReference type="Pfam" id="PF12679">
    <property type="entry name" value="ABC2_membrane_2"/>
    <property type="match status" value="1"/>
</dbReference>
<feature type="transmembrane region" description="Helical" evidence="6">
    <location>
        <begin position="94"/>
        <end position="119"/>
    </location>
</feature>
<dbReference type="PANTHER" id="PTHR30294:SF29">
    <property type="entry name" value="MULTIDRUG ABC TRANSPORTER PERMEASE YBHS-RELATED"/>
    <property type="match status" value="1"/>
</dbReference>
<accession>A0A517YTU2</accession>
<dbReference type="InterPro" id="IPR051449">
    <property type="entry name" value="ABC-2_transporter_component"/>
</dbReference>
<dbReference type="EMBL" id="CP036425">
    <property type="protein sequence ID" value="QDU33638.1"/>
    <property type="molecule type" value="Genomic_DNA"/>
</dbReference>
<keyword evidence="3 6" id="KW-0812">Transmembrane</keyword>
<dbReference type="GO" id="GO:0140359">
    <property type="term" value="F:ABC-type transporter activity"/>
    <property type="evidence" value="ECO:0007669"/>
    <property type="project" value="InterPro"/>
</dbReference>
<evidence type="ECO:0000313" key="7">
    <source>
        <dbReference type="EMBL" id="QDU33638.1"/>
    </source>
</evidence>
<feature type="transmembrane region" description="Helical" evidence="6">
    <location>
        <begin position="216"/>
        <end position="234"/>
    </location>
</feature>
<proteinExistence type="predicted"/>
<gene>
    <name evidence="7" type="ORF">KS4_16930</name>
</gene>
<keyword evidence="4 6" id="KW-1133">Transmembrane helix</keyword>
<dbReference type="KEGG" id="pcor:KS4_16930"/>
<keyword evidence="8" id="KW-1185">Reference proteome</keyword>
<keyword evidence="5 6" id="KW-0472">Membrane</keyword>
<evidence type="ECO:0000256" key="4">
    <source>
        <dbReference type="ARBA" id="ARBA00022989"/>
    </source>
</evidence>
<keyword evidence="2" id="KW-1003">Cell membrane</keyword>
<evidence type="ECO:0000256" key="1">
    <source>
        <dbReference type="ARBA" id="ARBA00004651"/>
    </source>
</evidence>
<sequence length="240" mass="26774">MTKILTLAKRELEALFFSPVAYLALAIFAFITAFLFTFGIFQPGFPATMAEMYTNIVWLLIFIAPAISMRLISEEASSGTLEMLMTSPISDTQIILGKWLGALAFYVVLLSPIFLQIILLEVKADPDYGPILTGLLGMLFVGGLYLAIGIFVSAFNNSQLVSFMITVLITGLFTFGMYFLARADFLPASIKMAMFTMNVNEQFSNFSKGLIDIRNIIYFLSAIAFFLFLGIKTLETRRWS</sequence>
<dbReference type="Proteomes" id="UP000317369">
    <property type="component" value="Chromosome"/>
</dbReference>
<reference evidence="7 8" key="1">
    <citation type="submission" date="2019-02" db="EMBL/GenBank/DDBJ databases">
        <title>Deep-cultivation of Planctomycetes and their phenomic and genomic characterization uncovers novel biology.</title>
        <authorList>
            <person name="Wiegand S."/>
            <person name="Jogler M."/>
            <person name="Boedeker C."/>
            <person name="Pinto D."/>
            <person name="Vollmers J."/>
            <person name="Rivas-Marin E."/>
            <person name="Kohn T."/>
            <person name="Peeters S.H."/>
            <person name="Heuer A."/>
            <person name="Rast P."/>
            <person name="Oberbeckmann S."/>
            <person name="Bunk B."/>
            <person name="Jeske O."/>
            <person name="Meyerdierks A."/>
            <person name="Storesund J.E."/>
            <person name="Kallscheuer N."/>
            <person name="Luecker S."/>
            <person name="Lage O.M."/>
            <person name="Pohl T."/>
            <person name="Merkel B.J."/>
            <person name="Hornburger P."/>
            <person name="Mueller R.-W."/>
            <person name="Bruemmer F."/>
            <person name="Labrenz M."/>
            <person name="Spormann A.M."/>
            <person name="Op den Camp H."/>
            <person name="Overmann J."/>
            <person name="Amann R."/>
            <person name="Jetten M.S.M."/>
            <person name="Mascher T."/>
            <person name="Medema M.H."/>
            <person name="Devos D.P."/>
            <person name="Kaster A.-K."/>
            <person name="Ovreas L."/>
            <person name="Rohde M."/>
            <person name="Galperin M.Y."/>
            <person name="Jogler C."/>
        </authorList>
    </citation>
    <scope>NUCLEOTIDE SEQUENCE [LARGE SCALE GENOMIC DNA]</scope>
    <source>
        <strain evidence="7 8">KS4</strain>
    </source>
</reference>
<evidence type="ECO:0000313" key="8">
    <source>
        <dbReference type="Proteomes" id="UP000317369"/>
    </source>
</evidence>
<dbReference type="AlphaFoldDB" id="A0A517YTU2"/>
<organism evidence="7 8">
    <name type="scientific">Poriferisphaera corsica</name>
    <dbReference type="NCBI Taxonomy" id="2528020"/>
    <lineage>
        <taxon>Bacteria</taxon>
        <taxon>Pseudomonadati</taxon>
        <taxon>Planctomycetota</taxon>
        <taxon>Phycisphaerae</taxon>
        <taxon>Phycisphaerales</taxon>
        <taxon>Phycisphaeraceae</taxon>
        <taxon>Poriferisphaera</taxon>
    </lineage>
</organism>
<evidence type="ECO:0000256" key="3">
    <source>
        <dbReference type="ARBA" id="ARBA00022692"/>
    </source>
</evidence>
<name>A0A517YTU2_9BACT</name>
<protein>
    <submittedName>
        <fullName evidence="7">ABC-2 family transporter protein</fullName>
    </submittedName>
</protein>
<comment type="subcellular location">
    <subcellularLocation>
        <location evidence="1">Cell membrane</location>
        <topology evidence="1">Multi-pass membrane protein</topology>
    </subcellularLocation>
</comment>
<feature type="transmembrane region" description="Helical" evidence="6">
    <location>
        <begin position="20"/>
        <end position="41"/>
    </location>
</feature>
<dbReference type="OrthoDB" id="9794512at2"/>
<dbReference type="RefSeq" id="WP_145076832.1">
    <property type="nucleotide sequence ID" value="NZ_CP036425.1"/>
</dbReference>
<evidence type="ECO:0000256" key="5">
    <source>
        <dbReference type="ARBA" id="ARBA00023136"/>
    </source>
</evidence>
<evidence type="ECO:0000256" key="2">
    <source>
        <dbReference type="ARBA" id="ARBA00022475"/>
    </source>
</evidence>
<dbReference type="GO" id="GO:0005886">
    <property type="term" value="C:plasma membrane"/>
    <property type="evidence" value="ECO:0007669"/>
    <property type="project" value="UniProtKB-SubCell"/>
</dbReference>
<feature type="transmembrane region" description="Helical" evidence="6">
    <location>
        <begin position="131"/>
        <end position="153"/>
    </location>
</feature>